<dbReference type="Proteomes" id="UP000234323">
    <property type="component" value="Unassembled WGS sequence"/>
</dbReference>
<protein>
    <submittedName>
        <fullName evidence="2">Uncharacterized protein</fullName>
    </submittedName>
</protein>
<feature type="region of interest" description="Disordered" evidence="1">
    <location>
        <begin position="26"/>
        <end position="60"/>
    </location>
</feature>
<sequence>MQADNTDEVIGVTNCNAHVTESFEVSISTTPIPSSHDPNSSGDSKEIGPGKAEVSTPFIILPEDPEEKRKHIIGLVLEQFPYLYLRDSDERGDRFSLNSSALCPIIIRHFYDRPPEL</sequence>
<accession>A0A2I1H9A6</accession>
<evidence type="ECO:0000313" key="3">
    <source>
        <dbReference type="Proteomes" id="UP000234323"/>
    </source>
</evidence>
<reference evidence="2 3" key="1">
    <citation type="submission" date="2015-10" db="EMBL/GenBank/DDBJ databases">
        <title>Genome analyses suggest a sexual origin of heterokaryosis in a supposedly ancient asexual fungus.</title>
        <authorList>
            <person name="Ropars J."/>
            <person name="Sedzielewska K."/>
            <person name="Noel J."/>
            <person name="Charron P."/>
            <person name="Farinelli L."/>
            <person name="Marton T."/>
            <person name="Kruger M."/>
            <person name="Pelin A."/>
            <person name="Brachmann A."/>
            <person name="Corradi N."/>
        </authorList>
    </citation>
    <scope>NUCLEOTIDE SEQUENCE [LARGE SCALE GENOMIC DNA]</scope>
    <source>
        <strain evidence="2 3">A4</strain>
    </source>
</reference>
<evidence type="ECO:0000313" key="2">
    <source>
        <dbReference type="EMBL" id="PKY55435.1"/>
    </source>
</evidence>
<comment type="caution">
    <text evidence="2">The sequence shown here is derived from an EMBL/GenBank/DDBJ whole genome shotgun (WGS) entry which is preliminary data.</text>
</comment>
<organism evidence="2 3">
    <name type="scientific">Rhizophagus irregularis</name>
    <dbReference type="NCBI Taxonomy" id="588596"/>
    <lineage>
        <taxon>Eukaryota</taxon>
        <taxon>Fungi</taxon>
        <taxon>Fungi incertae sedis</taxon>
        <taxon>Mucoromycota</taxon>
        <taxon>Glomeromycotina</taxon>
        <taxon>Glomeromycetes</taxon>
        <taxon>Glomerales</taxon>
        <taxon>Glomeraceae</taxon>
        <taxon>Rhizophagus</taxon>
    </lineage>
</organism>
<keyword evidence="3" id="KW-1185">Reference proteome</keyword>
<dbReference type="VEuPathDB" id="FungiDB:FUN_020675"/>
<name>A0A2I1H9A6_9GLOM</name>
<dbReference type="EMBL" id="LLXI01001855">
    <property type="protein sequence ID" value="PKY55435.1"/>
    <property type="molecule type" value="Genomic_DNA"/>
</dbReference>
<evidence type="ECO:0000256" key="1">
    <source>
        <dbReference type="SAM" id="MobiDB-lite"/>
    </source>
</evidence>
<feature type="compositionally biased region" description="Polar residues" evidence="1">
    <location>
        <begin position="26"/>
        <end position="42"/>
    </location>
</feature>
<dbReference type="AlphaFoldDB" id="A0A2I1H9A6"/>
<dbReference type="OrthoDB" id="2415147at2759"/>
<gene>
    <name evidence="2" type="ORF">RhiirA4_474891</name>
</gene>
<proteinExistence type="predicted"/>